<dbReference type="SUPFAM" id="SSF55729">
    <property type="entry name" value="Acyl-CoA N-acyltransferases (Nat)"/>
    <property type="match status" value="1"/>
</dbReference>
<dbReference type="EMBL" id="BLKM01000350">
    <property type="protein sequence ID" value="GFG32042.1"/>
    <property type="molecule type" value="Genomic_DNA"/>
</dbReference>
<name>A0A6L2PLR1_COPFO</name>
<protein>
    <recommendedName>
        <fullName evidence="1">N-acetyltransferase domain-containing protein</fullName>
    </recommendedName>
</protein>
<evidence type="ECO:0000313" key="3">
    <source>
        <dbReference type="Proteomes" id="UP000502823"/>
    </source>
</evidence>
<dbReference type="GO" id="GO:0008080">
    <property type="term" value="F:N-acetyltransferase activity"/>
    <property type="evidence" value="ECO:0007669"/>
    <property type="project" value="TreeGrafter"/>
</dbReference>
<reference evidence="3" key="1">
    <citation type="submission" date="2020-01" db="EMBL/GenBank/DDBJ databases">
        <title>Draft genome sequence of the Termite Coptotermes fromosanus.</title>
        <authorList>
            <person name="Itakura S."/>
            <person name="Yosikawa Y."/>
            <person name="Umezawa K."/>
        </authorList>
    </citation>
    <scope>NUCLEOTIDE SEQUENCE [LARGE SCALE GENOMIC DNA]</scope>
</reference>
<evidence type="ECO:0000313" key="2">
    <source>
        <dbReference type="EMBL" id="GFG32042.1"/>
    </source>
</evidence>
<comment type="caution">
    <text evidence="2">The sequence shown here is derived from an EMBL/GenBank/DDBJ whole genome shotgun (WGS) entry which is preliminary data.</text>
</comment>
<dbReference type="Pfam" id="PF00583">
    <property type="entry name" value="Acetyltransf_1"/>
    <property type="match status" value="1"/>
</dbReference>
<dbReference type="Gene3D" id="3.40.630.30">
    <property type="match status" value="1"/>
</dbReference>
<feature type="non-terminal residue" evidence="2">
    <location>
        <position position="269"/>
    </location>
</feature>
<dbReference type="CDD" id="cd04301">
    <property type="entry name" value="NAT_SF"/>
    <property type="match status" value="1"/>
</dbReference>
<dbReference type="Proteomes" id="UP000502823">
    <property type="component" value="Unassembled WGS sequence"/>
</dbReference>
<dbReference type="InParanoid" id="A0A6L2PLR1"/>
<dbReference type="InterPro" id="IPR016181">
    <property type="entry name" value="Acyl_CoA_acyltransferase"/>
</dbReference>
<gene>
    <name evidence="2" type="ORF">Cfor_06835</name>
</gene>
<feature type="domain" description="N-acetyltransferase" evidence="1">
    <location>
        <begin position="184"/>
        <end position="223"/>
    </location>
</feature>
<dbReference type="PANTHER" id="PTHR20905">
    <property type="entry name" value="N-ACETYLTRANSFERASE-RELATED"/>
    <property type="match status" value="1"/>
</dbReference>
<proteinExistence type="predicted"/>
<accession>A0A6L2PLR1</accession>
<sequence>MTANDSAETGAQGYRAVHAAFSVGSSAMPVNKEQWSRPKSVPFPKIWRKCSGLKRMENGKVPEFTIQDIPEDMHEDIVDFMRTHFCRDEVTCMSLGILQDPVSVLELQDVWRDALKQNMALVALIESEEDGNQPRIAGCNITCVTTKDDKMTFEKFKGVAMKRMAIDGIGYICNYVNIFEKYGVTEFLSAFGLYVHPDFRGQGLGTEILKTRTILGKALGLEVTMTFFSTHQGQRAAKKAGMELLAELPYDIFKTEDGKEVYPNMDPKT</sequence>
<keyword evidence="3" id="KW-1185">Reference proteome</keyword>
<organism evidence="2 3">
    <name type="scientific">Coptotermes formosanus</name>
    <name type="common">Formosan subterranean termite</name>
    <dbReference type="NCBI Taxonomy" id="36987"/>
    <lineage>
        <taxon>Eukaryota</taxon>
        <taxon>Metazoa</taxon>
        <taxon>Ecdysozoa</taxon>
        <taxon>Arthropoda</taxon>
        <taxon>Hexapoda</taxon>
        <taxon>Insecta</taxon>
        <taxon>Pterygota</taxon>
        <taxon>Neoptera</taxon>
        <taxon>Polyneoptera</taxon>
        <taxon>Dictyoptera</taxon>
        <taxon>Blattodea</taxon>
        <taxon>Blattoidea</taxon>
        <taxon>Termitoidae</taxon>
        <taxon>Rhinotermitidae</taxon>
        <taxon>Coptotermes</taxon>
    </lineage>
</organism>
<dbReference type="PANTHER" id="PTHR20905:SF32">
    <property type="entry name" value="ARYLALKYLAMINE N-ACETYLTRANSFERASE-LIKE 7, ISOFORM A"/>
    <property type="match status" value="1"/>
</dbReference>
<dbReference type="OrthoDB" id="8184310at2759"/>
<evidence type="ECO:0000259" key="1">
    <source>
        <dbReference type="Pfam" id="PF00583"/>
    </source>
</evidence>
<dbReference type="InterPro" id="IPR000182">
    <property type="entry name" value="GNAT_dom"/>
</dbReference>
<dbReference type="AlphaFoldDB" id="A0A6L2PLR1"/>